<feature type="transmembrane region" description="Helical" evidence="8">
    <location>
        <begin position="7"/>
        <end position="29"/>
    </location>
</feature>
<feature type="transmembrane region" description="Helical" evidence="8">
    <location>
        <begin position="391"/>
        <end position="416"/>
    </location>
</feature>
<sequence>NGRLYIAAFSAILGSFVYGYSMVLPSAVIPQVQEDDDPSMHMNVDQISWFGSVFAVGAIVGGLIAMLIIDKIGRKHTIMMSVIPSTAGFLMIAPANKVWLLLLGRWCTGISAGITASSVPVYVSEISHAGVRGFLGSSPQIMIVIGGLALYALDLVLPWRWLAVAGEVPVLIMLILMCFMPNSPRYLITNNKRNEADRALKWLRGHDLDPTDELNQIQHSIESQAGMQWSDLKSPFLYKPILISMLMRFLQQMTGITSILVYLEPIFEKTAVSLAPKYDAAIVGFVRLVTVIIAAGLMDKAGKKSLLYISAFIMYLAMLTLIIYTLKISGNSGNVTVEALSSIEPYEAINSITVIPLISIIFITLAGYEIGWGPITCLLITEILPMKVRGIAAGLSVVVKYITAFVLTDTFMHAVVYVSEISHPGVRGYLGSTPQIMTVIGGLVLYVLSGYVVGWGPITWLLMSEILPIRVHGVASGLCVVFSYITAFVLTSLHAV</sequence>
<protein>
    <recommendedName>
        <fullName evidence="9">Major facilitator superfamily (MFS) profile domain-containing protein</fullName>
    </recommendedName>
</protein>
<feature type="non-terminal residue" evidence="10">
    <location>
        <position position="496"/>
    </location>
</feature>
<evidence type="ECO:0000256" key="2">
    <source>
        <dbReference type="ARBA" id="ARBA00022448"/>
    </source>
</evidence>
<feature type="transmembrane region" description="Helical" evidence="8">
    <location>
        <begin position="436"/>
        <end position="462"/>
    </location>
</feature>
<keyword evidence="2" id="KW-0813">Transport</keyword>
<feature type="transmembrane region" description="Helical" evidence="8">
    <location>
        <begin position="49"/>
        <end position="69"/>
    </location>
</feature>
<evidence type="ECO:0000259" key="9">
    <source>
        <dbReference type="PROSITE" id="PS50850"/>
    </source>
</evidence>
<dbReference type="InterPro" id="IPR005829">
    <property type="entry name" value="Sugar_transporter_CS"/>
</dbReference>
<evidence type="ECO:0000256" key="4">
    <source>
        <dbReference type="ARBA" id="ARBA00022597"/>
    </source>
</evidence>
<dbReference type="GO" id="GO:0022857">
    <property type="term" value="F:transmembrane transporter activity"/>
    <property type="evidence" value="ECO:0007669"/>
    <property type="project" value="InterPro"/>
</dbReference>
<feature type="transmembrane region" description="Helical" evidence="8">
    <location>
        <begin position="159"/>
        <end position="179"/>
    </location>
</feature>
<dbReference type="InterPro" id="IPR020846">
    <property type="entry name" value="MFS_dom"/>
</dbReference>
<proteinExistence type="predicted"/>
<dbReference type="AlphaFoldDB" id="A0AAE0R2M4"/>
<feature type="transmembrane region" description="Helical" evidence="8">
    <location>
        <begin position="305"/>
        <end position="328"/>
    </location>
</feature>
<keyword evidence="11" id="KW-1185">Reference proteome</keyword>
<feature type="transmembrane region" description="Helical" evidence="8">
    <location>
        <begin position="134"/>
        <end position="153"/>
    </location>
</feature>
<keyword evidence="6 8" id="KW-1133">Transmembrane helix</keyword>
<feature type="transmembrane region" description="Helical" evidence="8">
    <location>
        <begin position="348"/>
        <end position="370"/>
    </location>
</feature>
<dbReference type="GO" id="GO:0005886">
    <property type="term" value="C:plasma membrane"/>
    <property type="evidence" value="ECO:0007669"/>
    <property type="project" value="UniProtKB-SubCell"/>
</dbReference>
<feature type="domain" description="Major facilitator superfamily (MFS) profile" evidence="9">
    <location>
        <begin position="7"/>
        <end position="496"/>
    </location>
</feature>
<feature type="non-terminal residue" evidence="10">
    <location>
        <position position="1"/>
    </location>
</feature>
<dbReference type="PANTHER" id="PTHR48021">
    <property type="match status" value="1"/>
</dbReference>
<name>A0AAE0R2M4_9TELE</name>
<evidence type="ECO:0000313" key="11">
    <source>
        <dbReference type="Proteomes" id="UP001274896"/>
    </source>
</evidence>
<dbReference type="InterPro" id="IPR036259">
    <property type="entry name" value="MFS_trans_sf"/>
</dbReference>
<dbReference type="PROSITE" id="PS50850">
    <property type="entry name" value="MFS"/>
    <property type="match status" value="1"/>
</dbReference>
<feature type="transmembrane region" description="Helical" evidence="8">
    <location>
        <begin position="236"/>
        <end position="260"/>
    </location>
</feature>
<keyword evidence="5 8" id="KW-0812">Transmembrane</keyword>
<feature type="transmembrane region" description="Helical" evidence="8">
    <location>
        <begin position="99"/>
        <end position="122"/>
    </location>
</feature>
<feature type="transmembrane region" description="Helical" evidence="8">
    <location>
        <begin position="280"/>
        <end position="298"/>
    </location>
</feature>
<accession>A0AAE0R2M4</accession>
<dbReference type="SUPFAM" id="SSF103473">
    <property type="entry name" value="MFS general substrate transporter"/>
    <property type="match status" value="1"/>
</dbReference>
<dbReference type="Proteomes" id="UP001274896">
    <property type="component" value="Unassembled WGS sequence"/>
</dbReference>
<organism evidence="10 11">
    <name type="scientific">Hemibagrus guttatus</name>
    <dbReference type="NCBI Taxonomy" id="175788"/>
    <lineage>
        <taxon>Eukaryota</taxon>
        <taxon>Metazoa</taxon>
        <taxon>Chordata</taxon>
        <taxon>Craniata</taxon>
        <taxon>Vertebrata</taxon>
        <taxon>Euteleostomi</taxon>
        <taxon>Actinopterygii</taxon>
        <taxon>Neopterygii</taxon>
        <taxon>Teleostei</taxon>
        <taxon>Ostariophysi</taxon>
        <taxon>Siluriformes</taxon>
        <taxon>Bagridae</taxon>
        <taxon>Hemibagrus</taxon>
    </lineage>
</organism>
<dbReference type="InterPro" id="IPR005828">
    <property type="entry name" value="MFS_sugar_transport-like"/>
</dbReference>
<dbReference type="Gene3D" id="1.20.1250.20">
    <property type="entry name" value="MFS general substrate transporter like domains"/>
    <property type="match status" value="2"/>
</dbReference>
<feature type="transmembrane region" description="Helical" evidence="8">
    <location>
        <begin position="76"/>
        <end position="93"/>
    </location>
</feature>
<dbReference type="PRINTS" id="PR00171">
    <property type="entry name" value="SUGRTRNSPORT"/>
</dbReference>
<reference evidence="10" key="1">
    <citation type="submission" date="2023-06" db="EMBL/GenBank/DDBJ databases">
        <title>Male Hemibagrus guttatus genome.</title>
        <authorList>
            <person name="Bian C."/>
        </authorList>
    </citation>
    <scope>NUCLEOTIDE SEQUENCE</scope>
    <source>
        <strain evidence="10">Male_cb2023</strain>
        <tissue evidence="10">Muscle</tissue>
    </source>
</reference>
<evidence type="ECO:0000256" key="8">
    <source>
        <dbReference type="SAM" id="Phobius"/>
    </source>
</evidence>
<comment type="caution">
    <text evidence="10">The sequence shown here is derived from an EMBL/GenBank/DDBJ whole genome shotgun (WGS) entry which is preliminary data.</text>
</comment>
<evidence type="ECO:0000256" key="3">
    <source>
        <dbReference type="ARBA" id="ARBA00022475"/>
    </source>
</evidence>
<dbReference type="FunFam" id="1.20.1250.20:FF:000218">
    <property type="entry name" value="facilitated trehalose transporter Tret1"/>
    <property type="match status" value="1"/>
</dbReference>
<dbReference type="PROSITE" id="PS00216">
    <property type="entry name" value="SUGAR_TRANSPORT_1"/>
    <property type="match status" value="1"/>
</dbReference>
<dbReference type="PANTHER" id="PTHR48021:SF59">
    <property type="entry name" value="SOLUTE CARRIER FAMILY 2, FACILITATED GLUCOSE TRANSPORTER MEMBER 6"/>
    <property type="match status" value="1"/>
</dbReference>
<evidence type="ECO:0000256" key="1">
    <source>
        <dbReference type="ARBA" id="ARBA00004651"/>
    </source>
</evidence>
<dbReference type="InterPro" id="IPR050549">
    <property type="entry name" value="MFS_Trehalose_Transporter"/>
</dbReference>
<dbReference type="EMBL" id="JAUCMX010000007">
    <property type="protein sequence ID" value="KAK3540460.1"/>
    <property type="molecule type" value="Genomic_DNA"/>
</dbReference>
<feature type="transmembrane region" description="Helical" evidence="8">
    <location>
        <begin position="474"/>
        <end position="495"/>
    </location>
</feature>
<dbReference type="InterPro" id="IPR003663">
    <property type="entry name" value="Sugar/inositol_transpt"/>
</dbReference>
<keyword evidence="4" id="KW-0762">Sugar transport</keyword>
<gene>
    <name evidence="10" type="ORF">QTP70_031001</name>
</gene>
<evidence type="ECO:0000256" key="5">
    <source>
        <dbReference type="ARBA" id="ARBA00022692"/>
    </source>
</evidence>
<keyword evidence="3" id="KW-1003">Cell membrane</keyword>
<dbReference type="Pfam" id="PF00083">
    <property type="entry name" value="Sugar_tr"/>
    <property type="match status" value="1"/>
</dbReference>
<comment type="subcellular location">
    <subcellularLocation>
        <location evidence="1">Cell membrane</location>
        <topology evidence="1">Multi-pass membrane protein</topology>
    </subcellularLocation>
</comment>
<evidence type="ECO:0000256" key="7">
    <source>
        <dbReference type="ARBA" id="ARBA00023136"/>
    </source>
</evidence>
<evidence type="ECO:0000313" key="10">
    <source>
        <dbReference type="EMBL" id="KAK3540460.1"/>
    </source>
</evidence>
<keyword evidence="7 8" id="KW-0472">Membrane</keyword>
<evidence type="ECO:0000256" key="6">
    <source>
        <dbReference type="ARBA" id="ARBA00022989"/>
    </source>
</evidence>